<keyword evidence="5" id="KW-1133">Transmembrane helix</keyword>
<dbReference type="Gene3D" id="3.40.50.2000">
    <property type="entry name" value="Glycogen Phosphorylase B"/>
    <property type="match status" value="2"/>
</dbReference>
<comment type="similarity">
    <text evidence="1 4">Belongs to the UDP-glycosyltransferase family.</text>
</comment>
<dbReference type="Proteomes" id="UP000479000">
    <property type="component" value="Unassembled WGS sequence"/>
</dbReference>
<evidence type="ECO:0000256" key="1">
    <source>
        <dbReference type="ARBA" id="ARBA00009995"/>
    </source>
</evidence>
<feature type="chain" id="PRO_5047551167" description="UDP-glucuronosyltransferase" evidence="5">
    <location>
        <begin position="19"/>
        <end position="502"/>
    </location>
</feature>
<dbReference type="SUPFAM" id="SSF53756">
    <property type="entry name" value="UDP-Glycosyltransferase/glycogen phosphorylase"/>
    <property type="match status" value="1"/>
</dbReference>
<keyword evidence="5" id="KW-0812">Transmembrane</keyword>
<name>A0A6H5FXZ2_9HEMI</name>
<gene>
    <name evidence="6" type="ORF">NTEN_LOCUS1252</name>
</gene>
<dbReference type="InterPro" id="IPR035595">
    <property type="entry name" value="UDP_glycos_trans_CS"/>
</dbReference>
<evidence type="ECO:0000313" key="7">
    <source>
        <dbReference type="Proteomes" id="UP000479000"/>
    </source>
</evidence>
<keyword evidence="5" id="KW-0732">Signal</keyword>
<dbReference type="PANTHER" id="PTHR48043">
    <property type="entry name" value="EG:EG0003.4 PROTEIN-RELATED"/>
    <property type="match status" value="1"/>
</dbReference>
<proteinExistence type="inferred from homology"/>
<dbReference type="OrthoDB" id="5835829at2759"/>
<dbReference type="EMBL" id="CADCXU010001983">
    <property type="protein sequence ID" value="CAA9994436.1"/>
    <property type="molecule type" value="Genomic_DNA"/>
</dbReference>
<dbReference type="PANTHER" id="PTHR48043:SF114">
    <property type="entry name" value="IP04436P-RELATED"/>
    <property type="match status" value="1"/>
</dbReference>
<keyword evidence="2 4" id="KW-0328">Glycosyltransferase</keyword>
<keyword evidence="3 4" id="KW-0808">Transferase</keyword>
<feature type="transmembrane region" description="Helical" evidence="5">
    <location>
        <begin position="473"/>
        <end position="496"/>
    </location>
</feature>
<evidence type="ECO:0000256" key="4">
    <source>
        <dbReference type="RuleBase" id="RU003718"/>
    </source>
</evidence>
<sequence>MVSIWLFVLLFWILPSHGSKILVLCPYKGHSHSVVPLKIADALWERNHNVTVASFFPKSQVDNYTSINLKPSKAEFQAFYDIPDSILDVRDIMNDFEIEMHEYLPVLKNKDVQRLAEEKFDLVIMEYFLNDMIFGLVYQIGAPFILVHTTTPYPWMTDLFNEPHSESFMPHGLSLDRNSAGSMTFWTRLQNFVELHFILGFYATFITPENQRLSERYFPNENGDPQVRTVGREASLFMVNTHNSLSPPRPVLPSTIEIGGIHVSPAKPLQEELKALMDNSKGVIFFSLGSVMRGHTMKQSRREEITNVFASLAETILWKWESDLLDKPANVHTSKWFPQRDILAHPKTVLYIGHCGMLGLQEAVIEAVPTVCIPFFADQFQNAKNVIRSGMGLSVDWMNMDEDSFRKAIVQVLREPRFKVHAERTSAAFKDRPMSAKDTAVYWSEYVIRHKGAPHMKSPARQMSWMELNNVDVIATLLVASMILLYLVFKAVVFVLSSVLHL</sequence>
<dbReference type="GO" id="GO:0016020">
    <property type="term" value="C:membrane"/>
    <property type="evidence" value="ECO:0007669"/>
    <property type="project" value="UniProtKB-SubCell"/>
</dbReference>
<keyword evidence="5" id="KW-0472">Membrane</keyword>
<dbReference type="AlphaFoldDB" id="A0A6H5FXZ2"/>
<evidence type="ECO:0000256" key="5">
    <source>
        <dbReference type="RuleBase" id="RU362059"/>
    </source>
</evidence>
<reference evidence="6 7" key="1">
    <citation type="submission" date="2020-02" db="EMBL/GenBank/DDBJ databases">
        <authorList>
            <person name="Ferguson B K."/>
        </authorList>
    </citation>
    <scope>NUCLEOTIDE SEQUENCE [LARGE SCALE GENOMIC DNA]</scope>
</reference>
<feature type="signal peptide" evidence="5">
    <location>
        <begin position="1"/>
        <end position="18"/>
    </location>
</feature>
<dbReference type="FunFam" id="3.40.50.2000:FF:000021">
    <property type="entry name" value="UDP-glucuronosyltransferase"/>
    <property type="match status" value="1"/>
</dbReference>
<dbReference type="InterPro" id="IPR050271">
    <property type="entry name" value="UDP-glycosyltransferase"/>
</dbReference>
<dbReference type="InterPro" id="IPR002213">
    <property type="entry name" value="UDP_glucos_trans"/>
</dbReference>
<accession>A0A6H5FXZ2</accession>
<protein>
    <recommendedName>
        <fullName evidence="5">UDP-glucuronosyltransferase</fullName>
        <ecNumber evidence="5">2.4.1.17</ecNumber>
    </recommendedName>
</protein>
<dbReference type="GO" id="GO:0015020">
    <property type="term" value="F:glucuronosyltransferase activity"/>
    <property type="evidence" value="ECO:0007669"/>
    <property type="project" value="UniProtKB-EC"/>
</dbReference>
<evidence type="ECO:0000313" key="6">
    <source>
        <dbReference type="EMBL" id="CAA9994436.1"/>
    </source>
</evidence>
<dbReference type="EC" id="2.4.1.17" evidence="5"/>
<organism evidence="6 7">
    <name type="scientific">Nesidiocoris tenuis</name>
    <dbReference type="NCBI Taxonomy" id="355587"/>
    <lineage>
        <taxon>Eukaryota</taxon>
        <taxon>Metazoa</taxon>
        <taxon>Ecdysozoa</taxon>
        <taxon>Arthropoda</taxon>
        <taxon>Hexapoda</taxon>
        <taxon>Insecta</taxon>
        <taxon>Pterygota</taxon>
        <taxon>Neoptera</taxon>
        <taxon>Paraneoptera</taxon>
        <taxon>Hemiptera</taxon>
        <taxon>Heteroptera</taxon>
        <taxon>Panheteroptera</taxon>
        <taxon>Cimicomorpha</taxon>
        <taxon>Miridae</taxon>
        <taxon>Dicyphina</taxon>
        <taxon>Nesidiocoris</taxon>
    </lineage>
</organism>
<dbReference type="PROSITE" id="PS00375">
    <property type="entry name" value="UDPGT"/>
    <property type="match status" value="1"/>
</dbReference>
<comment type="catalytic activity">
    <reaction evidence="5">
        <text>glucuronate acceptor + UDP-alpha-D-glucuronate = acceptor beta-D-glucuronoside + UDP + H(+)</text>
        <dbReference type="Rhea" id="RHEA:21032"/>
        <dbReference type="ChEBI" id="CHEBI:15378"/>
        <dbReference type="ChEBI" id="CHEBI:58052"/>
        <dbReference type="ChEBI" id="CHEBI:58223"/>
        <dbReference type="ChEBI" id="CHEBI:132367"/>
        <dbReference type="ChEBI" id="CHEBI:132368"/>
        <dbReference type="EC" id="2.4.1.17"/>
    </reaction>
</comment>
<keyword evidence="7" id="KW-1185">Reference proteome</keyword>
<dbReference type="Pfam" id="PF00201">
    <property type="entry name" value="UDPGT"/>
    <property type="match status" value="1"/>
</dbReference>
<dbReference type="CDD" id="cd03784">
    <property type="entry name" value="GT1_Gtf-like"/>
    <property type="match status" value="1"/>
</dbReference>
<evidence type="ECO:0000256" key="2">
    <source>
        <dbReference type="ARBA" id="ARBA00022676"/>
    </source>
</evidence>
<evidence type="ECO:0000256" key="3">
    <source>
        <dbReference type="ARBA" id="ARBA00022679"/>
    </source>
</evidence>
<comment type="subcellular location">
    <subcellularLocation>
        <location evidence="5">Membrane</location>
        <topology evidence="5">Single-pass membrane protein</topology>
    </subcellularLocation>
</comment>